<evidence type="ECO:0000313" key="2">
    <source>
        <dbReference type="EMBL" id="MED6196863.1"/>
    </source>
</evidence>
<gene>
    <name evidence="2" type="ORF">PIB30_051291</name>
</gene>
<proteinExistence type="predicted"/>
<sequence length="55" mass="6184">MAREHKSGKEAKGKNDIKSKKQESPKKNDQGHHFLCVPKTGWGDVQSIPTFSSQF</sequence>
<dbReference type="EMBL" id="JASCZI010211810">
    <property type="protein sequence ID" value="MED6196863.1"/>
    <property type="molecule type" value="Genomic_DNA"/>
</dbReference>
<feature type="region of interest" description="Disordered" evidence="1">
    <location>
        <begin position="1"/>
        <end position="55"/>
    </location>
</feature>
<keyword evidence="3" id="KW-1185">Reference proteome</keyword>
<name>A0ABU6XJA0_9FABA</name>
<dbReference type="Proteomes" id="UP001341840">
    <property type="component" value="Unassembled WGS sequence"/>
</dbReference>
<feature type="compositionally biased region" description="Basic and acidic residues" evidence="1">
    <location>
        <begin position="1"/>
        <end position="32"/>
    </location>
</feature>
<protein>
    <submittedName>
        <fullName evidence="2">Uncharacterized protein</fullName>
    </submittedName>
</protein>
<organism evidence="2 3">
    <name type="scientific">Stylosanthes scabra</name>
    <dbReference type="NCBI Taxonomy" id="79078"/>
    <lineage>
        <taxon>Eukaryota</taxon>
        <taxon>Viridiplantae</taxon>
        <taxon>Streptophyta</taxon>
        <taxon>Embryophyta</taxon>
        <taxon>Tracheophyta</taxon>
        <taxon>Spermatophyta</taxon>
        <taxon>Magnoliopsida</taxon>
        <taxon>eudicotyledons</taxon>
        <taxon>Gunneridae</taxon>
        <taxon>Pentapetalae</taxon>
        <taxon>rosids</taxon>
        <taxon>fabids</taxon>
        <taxon>Fabales</taxon>
        <taxon>Fabaceae</taxon>
        <taxon>Papilionoideae</taxon>
        <taxon>50 kb inversion clade</taxon>
        <taxon>dalbergioids sensu lato</taxon>
        <taxon>Dalbergieae</taxon>
        <taxon>Pterocarpus clade</taxon>
        <taxon>Stylosanthes</taxon>
    </lineage>
</organism>
<accession>A0ABU6XJA0</accession>
<comment type="caution">
    <text evidence="2">The sequence shown here is derived from an EMBL/GenBank/DDBJ whole genome shotgun (WGS) entry which is preliminary data.</text>
</comment>
<evidence type="ECO:0000313" key="3">
    <source>
        <dbReference type="Proteomes" id="UP001341840"/>
    </source>
</evidence>
<evidence type="ECO:0000256" key="1">
    <source>
        <dbReference type="SAM" id="MobiDB-lite"/>
    </source>
</evidence>
<reference evidence="2 3" key="1">
    <citation type="journal article" date="2023" name="Plants (Basel)">
        <title>Bridging the Gap: Combining Genomics and Transcriptomics Approaches to Understand Stylosanthes scabra, an Orphan Legume from the Brazilian Caatinga.</title>
        <authorList>
            <person name="Ferreira-Neto J.R.C."/>
            <person name="da Silva M.D."/>
            <person name="Binneck E."/>
            <person name="de Melo N.F."/>
            <person name="da Silva R.H."/>
            <person name="de Melo A.L.T.M."/>
            <person name="Pandolfi V."/>
            <person name="Bustamante F.O."/>
            <person name="Brasileiro-Vidal A.C."/>
            <person name="Benko-Iseppon A.M."/>
        </authorList>
    </citation>
    <scope>NUCLEOTIDE SEQUENCE [LARGE SCALE GENOMIC DNA]</scope>
    <source>
        <tissue evidence="2">Leaves</tissue>
    </source>
</reference>